<dbReference type="EMBL" id="AP019756">
    <property type="protein sequence ID" value="BBL36038.1"/>
    <property type="molecule type" value="Genomic_DNA"/>
</dbReference>
<reference evidence="1 2" key="1">
    <citation type="submission" date="2019-06" db="EMBL/GenBank/DDBJ databases">
        <title>Nitrosomonas stercoris KYUHI-S whole genome shotgun sequence.</title>
        <authorList>
            <person name="Nakagawa T."/>
            <person name="Tsuchiya Y."/>
            <person name="Takahashi R."/>
        </authorList>
    </citation>
    <scope>NUCLEOTIDE SEQUENCE [LARGE SCALE GENOMIC DNA]</scope>
    <source>
        <strain evidence="1 2">KYUHI-S</strain>
        <plasmid evidence="2">1 dna</plasmid>
    </source>
</reference>
<dbReference type="Proteomes" id="UP000316473">
    <property type="component" value="Plasmid plasmid 1"/>
</dbReference>
<geneLocation type="plasmid" evidence="2">
    <name>1 dna</name>
</geneLocation>
<dbReference type="AlphaFoldDB" id="A0A4Y1YQE0"/>
<keyword evidence="1" id="KW-0614">Plasmid</keyword>
<accession>A0A4Y1YQE0</accession>
<dbReference type="InterPro" id="IPR037236">
    <property type="entry name" value="STIV_B116-like_sf"/>
</dbReference>
<dbReference type="KEGG" id="nst:Nstercoris_02317"/>
<protein>
    <submittedName>
        <fullName evidence="1">Uncharacterized protein</fullName>
    </submittedName>
</protein>
<dbReference type="SUPFAM" id="SSF143602">
    <property type="entry name" value="STIV B116-like"/>
    <property type="match status" value="1"/>
</dbReference>
<dbReference type="Pfam" id="PF08960">
    <property type="entry name" value="STIV_B116-like"/>
    <property type="match status" value="1"/>
</dbReference>
<evidence type="ECO:0000313" key="2">
    <source>
        <dbReference type="Proteomes" id="UP000316473"/>
    </source>
</evidence>
<sequence>MLLSSFSLNMINKFPAKILVKEISAEEARLQLLALAEEDGESELIQSAVGHADTAAIFSDVLGLPVRVNRITVSLKTGDRAVVGQYSGPRLQEGAIKLPEGAAILWLALEVK</sequence>
<evidence type="ECO:0000313" key="1">
    <source>
        <dbReference type="EMBL" id="BBL36038.1"/>
    </source>
</evidence>
<keyword evidence="2" id="KW-1185">Reference proteome</keyword>
<organism evidence="1 2">
    <name type="scientific">Nitrosomonas stercoris</name>
    <dbReference type="NCBI Taxonomy" id="1444684"/>
    <lineage>
        <taxon>Bacteria</taxon>
        <taxon>Pseudomonadati</taxon>
        <taxon>Pseudomonadota</taxon>
        <taxon>Betaproteobacteria</taxon>
        <taxon>Nitrosomonadales</taxon>
        <taxon>Nitrosomonadaceae</taxon>
        <taxon>Nitrosomonas</taxon>
    </lineage>
</organism>
<proteinExistence type="predicted"/>
<dbReference type="InterPro" id="IPR015055">
    <property type="entry name" value="STIV_B116-like"/>
</dbReference>
<gene>
    <name evidence="1" type="ORF">Nstercoris_02317</name>
</gene>
<dbReference type="Gene3D" id="3.40.50.11170">
    <property type="entry name" value="Uncharacterised protein PF08960, DUF1874"/>
    <property type="match status" value="1"/>
</dbReference>
<name>A0A4Y1YQE0_9PROT</name>